<reference evidence="1 2" key="1">
    <citation type="journal article" date="2020" name="Mol. Biol. Evol.">
        <title>Distinct Expression and Methylation Patterns for Genes with Different Fates following a Single Whole-Genome Duplication in Flowering Plants.</title>
        <authorList>
            <person name="Shi T."/>
            <person name="Rahmani R.S."/>
            <person name="Gugger P.F."/>
            <person name="Wang M."/>
            <person name="Li H."/>
            <person name="Zhang Y."/>
            <person name="Li Z."/>
            <person name="Wang Q."/>
            <person name="Van de Peer Y."/>
            <person name="Marchal K."/>
            <person name="Chen J."/>
        </authorList>
    </citation>
    <scope>NUCLEOTIDE SEQUENCE [LARGE SCALE GENOMIC DNA]</scope>
    <source>
        <tissue evidence="1">Leaf</tissue>
    </source>
</reference>
<sequence length="47" mass="5645">MRLQIQHQLCLRRVKISFNLEISKSTSTLIRSSRRREDQEEHIHGVD</sequence>
<proteinExistence type="predicted"/>
<accession>A0A822XYU7</accession>
<evidence type="ECO:0000313" key="2">
    <source>
        <dbReference type="Proteomes" id="UP000607653"/>
    </source>
</evidence>
<dbReference type="Proteomes" id="UP000607653">
    <property type="component" value="Unassembled WGS sequence"/>
</dbReference>
<protein>
    <submittedName>
        <fullName evidence="1">Uncharacterized protein</fullName>
    </submittedName>
</protein>
<comment type="caution">
    <text evidence="1">The sequence shown here is derived from an EMBL/GenBank/DDBJ whole genome shotgun (WGS) entry which is preliminary data.</text>
</comment>
<name>A0A822XYU7_NELNU</name>
<gene>
    <name evidence="1" type="ORF">HUJ06_025733</name>
</gene>
<evidence type="ECO:0000313" key="1">
    <source>
        <dbReference type="EMBL" id="DAD24269.1"/>
    </source>
</evidence>
<organism evidence="1 2">
    <name type="scientific">Nelumbo nucifera</name>
    <name type="common">Sacred lotus</name>
    <dbReference type="NCBI Taxonomy" id="4432"/>
    <lineage>
        <taxon>Eukaryota</taxon>
        <taxon>Viridiplantae</taxon>
        <taxon>Streptophyta</taxon>
        <taxon>Embryophyta</taxon>
        <taxon>Tracheophyta</taxon>
        <taxon>Spermatophyta</taxon>
        <taxon>Magnoliopsida</taxon>
        <taxon>Proteales</taxon>
        <taxon>Nelumbonaceae</taxon>
        <taxon>Nelumbo</taxon>
    </lineage>
</organism>
<dbReference type="AlphaFoldDB" id="A0A822XYU7"/>
<keyword evidence="2" id="KW-1185">Reference proteome</keyword>
<dbReference type="EMBL" id="DUZY01000001">
    <property type="protein sequence ID" value="DAD24269.1"/>
    <property type="molecule type" value="Genomic_DNA"/>
</dbReference>